<keyword evidence="1" id="KW-0812">Transmembrane</keyword>
<comment type="caution">
    <text evidence="2">The sequence shown here is derived from an EMBL/GenBank/DDBJ whole genome shotgun (WGS) entry which is preliminary data.</text>
</comment>
<evidence type="ECO:0000256" key="1">
    <source>
        <dbReference type="SAM" id="Phobius"/>
    </source>
</evidence>
<dbReference type="EMBL" id="BJZQ01000001">
    <property type="protein sequence ID" value="GEO88159.1"/>
    <property type="molecule type" value="Genomic_DNA"/>
</dbReference>
<keyword evidence="1" id="KW-1133">Transmembrane helix</keyword>
<protein>
    <submittedName>
        <fullName evidence="2">Uncharacterized protein</fullName>
    </submittedName>
</protein>
<evidence type="ECO:0000313" key="3">
    <source>
        <dbReference type="Proteomes" id="UP000321769"/>
    </source>
</evidence>
<dbReference type="Proteomes" id="UP000321769">
    <property type="component" value="Unassembled WGS sequence"/>
</dbReference>
<keyword evidence="3" id="KW-1185">Reference proteome</keyword>
<sequence length="196" mass="21299">MSPEIVAIASVLSSAAIAGCGLVLNFMNGAKQRDHEARQSYEQRAWEQKSGALFGLIRHANYLDDTVTAASNGDPHAWEELAISIPETHDELLGIRPEIVAFASHQCQVALNELLECLRSPARLYDPVLMVRVGDARHAKEAGIDSLNFELAANQRAEERRLLQEAMDGAGVDLVELKARAVSAVNASRASVRGEE</sequence>
<dbReference type="AlphaFoldDB" id="A0A512HRS7"/>
<keyword evidence="1" id="KW-0472">Membrane</keyword>
<proteinExistence type="predicted"/>
<feature type="transmembrane region" description="Helical" evidence="1">
    <location>
        <begin position="6"/>
        <end position="27"/>
    </location>
</feature>
<organism evidence="2 3">
    <name type="scientific">Aeromicrobium flavum</name>
    <dbReference type="NCBI Taxonomy" id="416568"/>
    <lineage>
        <taxon>Bacteria</taxon>
        <taxon>Bacillati</taxon>
        <taxon>Actinomycetota</taxon>
        <taxon>Actinomycetes</taxon>
        <taxon>Propionibacteriales</taxon>
        <taxon>Nocardioidaceae</taxon>
        <taxon>Aeromicrobium</taxon>
    </lineage>
</organism>
<reference evidence="2 3" key="1">
    <citation type="submission" date="2019-07" db="EMBL/GenBank/DDBJ databases">
        <title>Whole genome shotgun sequence of Aeromicrobium flavum NBRC 107625.</title>
        <authorList>
            <person name="Hosoyama A."/>
            <person name="Uohara A."/>
            <person name="Ohji S."/>
            <person name="Ichikawa N."/>
        </authorList>
    </citation>
    <scope>NUCLEOTIDE SEQUENCE [LARGE SCALE GENOMIC DNA]</scope>
    <source>
        <strain evidence="2 3">NBRC 107625</strain>
    </source>
</reference>
<accession>A0A512HRS7</accession>
<evidence type="ECO:0000313" key="2">
    <source>
        <dbReference type="EMBL" id="GEO88159.1"/>
    </source>
</evidence>
<gene>
    <name evidence="2" type="ORF">AFL01nite_04860</name>
</gene>
<name>A0A512HRS7_9ACTN</name>